<evidence type="ECO:0000313" key="2">
    <source>
        <dbReference type="WBParaSite" id="PS1159_v2.g11798.t1"/>
    </source>
</evidence>
<evidence type="ECO:0000313" key="1">
    <source>
        <dbReference type="Proteomes" id="UP000887580"/>
    </source>
</evidence>
<organism evidence="1 2">
    <name type="scientific">Panagrolaimus sp. PS1159</name>
    <dbReference type="NCBI Taxonomy" id="55785"/>
    <lineage>
        <taxon>Eukaryota</taxon>
        <taxon>Metazoa</taxon>
        <taxon>Ecdysozoa</taxon>
        <taxon>Nematoda</taxon>
        <taxon>Chromadorea</taxon>
        <taxon>Rhabditida</taxon>
        <taxon>Tylenchina</taxon>
        <taxon>Panagrolaimomorpha</taxon>
        <taxon>Panagrolaimoidea</taxon>
        <taxon>Panagrolaimidae</taxon>
        <taxon>Panagrolaimus</taxon>
    </lineage>
</organism>
<proteinExistence type="predicted"/>
<name>A0AC35F066_9BILA</name>
<sequence>MDATKFATPEAENAVLRKIVEELKEEVDEKNLRMLELELESEKMRDDYDRKLNEQISNIKAISTEAANYKIKGDLERKANDGLQKEKQELQEILKECKITADKQKRRIAELEIELEKSFNCERVLRDKVEELEHSQESAMEKVADLETRLMDMEQRARDADYFPMPVRPTEANLKVNGEIEIKNLPLKNVIKKKESRNSVQVIDDLIGIIEKFEKLLFKEDDNSK</sequence>
<dbReference type="Proteomes" id="UP000887580">
    <property type="component" value="Unplaced"/>
</dbReference>
<accession>A0AC35F066</accession>
<protein>
    <submittedName>
        <fullName evidence="2">Uncharacterized protein</fullName>
    </submittedName>
</protein>
<dbReference type="WBParaSite" id="PS1159_v2.g11798.t1">
    <property type="protein sequence ID" value="PS1159_v2.g11798.t1"/>
    <property type="gene ID" value="PS1159_v2.g11798"/>
</dbReference>
<reference evidence="2" key="1">
    <citation type="submission" date="2022-11" db="UniProtKB">
        <authorList>
            <consortium name="WormBaseParasite"/>
        </authorList>
    </citation>
    <scope>IDENTIFICATION</scope>
</reference>